<dbReference type="AlphaFoldDB" id="A0A919ECQ2"/>
<evidence type="ECO:0000313" key="3">
    <source>
        <dbReference type="EMBL" id="GHF40879.1"/>
    </source>
</evidence>
<comment type="caution">
    <text evidence="3">The sequence shown here is derived from an EMBL/GenBank/DDBJ whole genome shotgun (WGS) entry which is preliminary data.</text>
</comment>
<dbReference type="EMBL" id="BNBD01000003">
    <property type="protein sequence ID" value="GHF40879.1"/>
    <property type="molecule type" value="Genomic_DNA"/>
</dbReference>
<feature type="domain" description="DUF397" evidence="2">
    <location>
        <begin position="4"/>
        <end position="57"/>
    </location>
</feature>
<keyword evidence="4" id="KW-1185">Reference proteome</keyword>
<sequence>MSVARWRKSRHSSGTGGNCVEVADNIPRTVPIRDSKRPGTHITVPPTAWAAFTTALRRAQLHT</sequence>
<organism evidence="3 4">
    <name type="scientific">Streptomyces mashuensis</name>
    <dbReference type="NCBI Taxonomy" id="33904"/>
    <lineage>
        <taxon>Bacteria</taxon>
        <taxon>Bacillati</taxon>
        <taxon>Actinomycetota</taxon>
        <taxon>Actinomycetes</taxon>
        <taxon>Kitasatosporales</taxon>
        <taxon>Streptomycetaceae</taxon>
        <taxon>Streptomyces</taxon>
    </lineage>
</organism>
<proteinExistence type="predicted"/>
<accession>A0A919ECQ2</accession>
<gene>
    <name evidence="3" type="ORF">GCM10010218_22870</name>
</gene>
<evidence type="ECO:0000313" key="4">
    <source>
        <dbReference type="Proteomes" id="UP000638313"/>
    </source>
</evidence>
<evidence type="ECO:0000259" key="2">
    <source>
        <dbReference type="Pfam" id="PF04149"/>
    </source>
</evidence>
<reference evidence="3" key="1">
    <citation type="journal article" date="2014" name="Int. J. Syst. Evol. Microbiol.">
        <title>Complete genome sequence of Corynebacterium casei LMG S-19264T (=DSM 44701T), isolated from a smear-ripened cheese.</title>
        <authorList>
            <consortium name="US DOE Joint Genome Institute (JGI-PGF)"/>
            <person name="Walter F."/>
            <person name="Albersmeier A."/>
            <person name="Kalinowski J."/>
            <person name="Ruckert C."/>
        </authorList>
    </citation>
    <scope>NUCLEOTIDE SEQUENCE</scope>
    <source>
        <strain evidence="3">JCM 4059</strain>
    </source>
</reference>
<name>A0A919ECQ2_9ACTN</name>
<evidence type="ECO:0000256" key="1">
    <source>
        <dbReference type="SAM" id="MobiDB-lite"/>
    </source>
</evidence>
<dbReference type="InterPro" id="IPR007278">
    <property type="entry name" value="DUF397"/>
</dbReference>
<dbReference type="Pfam" id="PF04149">
    <property type="entry name" value="DUF397"/>
    <property type="match status" value="1"/>
</dbReference>
<feature type="region of interest" description="Disordered" evidence="1">
    <location>
        <begin position="1"/>
        <end position="22"/>
    </location>
</feature>
<protein>
    <recommendedName>
        <fullName evidence="2">DUF397 domain-containing protein</fullName>
    </recommendedName>
</protein>
<feature type="compositionally biased region" description="Basic residues" evidence="1">
    <location>
        <begin position="1"/>
        <end position="11"/>
    </location>
</feature>
<dbReference type="Proteomes" id="UP000638313">
    <property type="component" value="Unassembled WGS sequence"/>
</dbReference>
<reference evidence="3" key="2">
    <citation type="submission" date="2020-09" db="EMBL/GenBank/DDBJ databases">
        <authorList>
            <person name="Sun Q."/>
            <person name="Ohkuma M."/>
        </authorList>
    </citation>
    <scope>NUCLEOTIDE SEQUENCE</scope>
    <source>
        <strain evidence="3">JCM 4059</strain>
    </source>
</reference>